<dbReference type="AlphaFoldDB" id="A0A3Q1IC68"/>
<reference evidence="4" key="2">
    <citation type="submission" date="2025-08" db="UniProtKB">
        <authorList>
            <consortium name="Ensembl"/>
        </authorList>
    </citation>
    <scope>IDENTIFICATION</scope>
</reference>
<feature type="compositionally biased region" description="Basic residues" evidence="2">
    <location>
        <begin position="577"/>
        <end position="587"/>
    </location>
</feature>
<feature type="region of interest" description="Disordered" evidence="2">
    <location>
        <begin position="467"/>
        <end position="503"/>
    </location>
</feature>
<feature type="compositionally biased region" description="Polar residues" evidence="2">
    <location>
        <begin position="588"/>
        <end position="604"/>
    </location>
</feature>
<feature type="compositionally biased region" description="Acidic residues" evidence="2">
    <location>
        <begin position="153"/>
        <end position="168"/>
    </location>
</feature>
<feature type="compositionally biased region" description="Basic and acidic residues" evidence="2">
    <location>
        <begin position="606"/>
        <end position="617"/>
    </location>
</feature>
<dbReference type="Ensembl" id="ENSATET00000002050.3">
    <property type="protein sequence ID" value="ENSATEP00000002026.1"/>
    <property type="gene ID" value="ENSATEG00000001448.3"/>
</dbReference>
<dbReference type="Gene3D" id="4.10.1000.10">
    <property type="entry name" value="Zinc finger, CCCH-type"/>
    <property type="match status" value="1"/>
</dbReference>
<feature type="region of interest" description="Disordered" evidence="2">
    <location>
        <begin position="340"/>
        <end position="412"/>
    </location>
</feature>
<dbReference type="CTD" id="9877"/>
<feature type="compositionally biased region" description="Low complexity" evidence="2">
    <location>
        <begin position="750"/>
        <end position="760"/>
    </location>
</feature>
<dbReference type="Proteomes" id="UP000265040">
    <property type="component" value="Chromosome 5"/>
</dbReference>
<evidence type="ECO:0000256" key="2">
    <source>
        <dbReference type="SAM" id="MobiDB-lite"/>
    </source>
</evidence>
<dbReference type="PROSITE" id="PS50103">
    <property type="entry name" value="ZF_C3H1"/>
    <property type="match status" value="1"/>
</dbReference>
<feature type="region of interest" description="Disordered" evidence="2">
    <location>
        <begin position="232"/>
        <end position="268"/>
    </location>
</feature>
<proteinExistence type="predicted"/>
<dbReference type="GeneID" id="113151790"/>
<dbReference type="GeneTree" id="ENSGT00920000149095"/>
<feature type="compositionally biased region" description="Polar residues" evidence="2">
    <location>
        <begin position="651"/>
        <end position="669"/>
    </location>
</feature>
<dbReference type="RefSeq" id="XP_026200503.1">
    <property type="nucleotide sequence ID" value="XM_026344718.1"/>
</dbReference>
<protein>
    <recommendedName>
        <fullName evidence="3">C3H1-type domain-containing protein</fullName>
    </recommendedName>
</protein>
<dbReference type="OMA" id="NVRPSVM"/>
<name>A0A3Q1IC68_ANATE</name>
<sequence>MTSHGDDCYFFYYSTCTKGDSCPFRHCEAAMGNETICNLWQEGRCFRTVCKFRHMEITKNRKEIPCYWENQPAGCQKPHCAFLHEKPRYIDGIFVPPNKSLSKNDEQPHEEPTPPPAAPLPTPANPQLRGVMKTETQEPVPSPTHPPVVINPADDDEDEDDQFSEEGEDCKVGLSPRKLPKSDDSLNFGVSTLEEIRLRKALKASMKRAGYPIQTADTAANGEKENIQSFFRPALNDAREDPGRPRPSVAGRLGRKVPSADVNSGEGFPLKRSLAERLGRVVVEEEPSVPPQKALKPIKQRLGLSAGAVSLTQTAETNMESKKAPEQIRIKTLEEIRQEKAAKCQSQNDGSSVVPPESTKTITTKGTKGVKRAITIQDEKNRSPKKVRQAVEKIPCKSQGESNTAGPVSEAANVEEVRVKTLEEIRREKAARMQTQEAENKRNSEILENGAKKPRILRINKLASQSNITTDKIPEGTEKIPEGTEKPMKPQTASLETSSESSNIVKVKTFEEIMREKRLRKQEIKEQATSAEAKTSERQIFDGTLKRKAPSTVNLRSSGSSSPSPNTPDTTSTIHKLPVRKLTHLKSKTGSPLNSSITSDTTAADKTVKQGETESHSHSPSSSREVPDKKMSNASQLSPAEQARAAAQVPTDDTTLNSNHMTSPESSTDTKVRPKLNVKPSVVKPAVQVKPGQKRKGAERSAVAAVKPLNSTPALLEEPQEEMPCRHRQMFPSSNAEPQLSSAVPHTPCSLLDSSSSSSPLREELQTVPVFKQSSSQETKPTISIAAPRETCTVPQSPILKTPTQTSKPRRQSTGVSRTTSTSGSAASTSVVDDFEELISEFTGDHLEEDVDPGIGEDDLLQELSEMIDS</sequence>
<dbReference type="RefSeq" id="XP_026200502.1">
    <property type="nucleotide sequence ID" value="XM_026344717.1"/>
</dbReference>
<dbReference type="OrthoDB" id="5395350at2759"/>
<keyword evidence="1" id="KW-0862">Zinc</keyword>
<dbReference type="InterPro" id="IPR000571">
    <property type="entry name" value="Znf_CCCH"/>
</dbReference>
<evidence type="ECO:0000313" key="5">
    <source>
        <dbReference type="Proteomes" id="UP000265040"/>
    </source>
</evidence>
<feature type="compositionally biased region" description="Polar residues" evidence="2">
    <location>
        <begin position="491"/>
        <end position="503"/>
    </location>
</feature>
<feature type="compositionally biased region" description="Pro residues" evidence="2">
    <location>
        <begin position="113"/>
        <end position="124"/>
    </location>
</feature>
<dbReference type="SMART" id="SM00356">
    <property type="entry name" value="ZnF_C3H1"/>
    <property type="match status" value="3"/>
</dbReference>
<dbReference type="InterPro" id="IPR041686">
    <property type="entry name" value="Znf-CCCH_3"/>
</dbReference>
<dbReference type="GO" id="GO:0016973">
    <property type="term" value="P:poly(A)+ mRNA export from nucleus"/>
    <property type="evidence" value="ECO:0007669"/>
    <property type="project" value="TreeGrafter"/>
</dbReference>
<dbReference type="PANTHER" id="PTHR15725">
    <property type="entry name" value="ZN-FINGER, C-X8-C-X5-C-X3-H TYPE-CONTAINING"/>
    <property type="match status" value="1"/>
</dbReference>
<organism evidence="4 5">
    <name type="scientific">Anabas testudineus</name>
    <name type="common">Climbing perch</name>
    <name type="synonym">Anthias testudineus</name>
    <dbReference type="NCBI Taxonomy" id="64144"/>
    <lineage>
        <taxon>Eukaryota</taxon>
        <taxon>Metazoa</taxon>
        <taxon>Chordata</taxon>
        <taxon>Craniata</taxon>
        <taxon>Vertebrata</taxon>
        <taxon>Euteleostomi</taxon>
        <taxon>Actinopterygii</taxon>
        <taxon>Neopterygii</taxon>
        <taxon>Teleostei</taxon>
        <taxon>Neoteleostei</taxon>
        <taxon>Acanthomorphata</taxon>
        <taxon>Anabantaria</taxon>
        <taxon>Anabantiformes</taxon>
        <taxon>Anabantoidei</taxon>
        <taxon>Anabantidae</taxon>
        <taxon>Anabas</taxon>
    </lineage>
</organism>
<feature type="compositionally biased region" description="Basic and acidic residues" evidence="2">
    <location>
        <begin position="102"/>
        <end position="112"/>
    </location>
</feature>
<dbReference type="PANTHER" id="PTHR15725:SF14">
    <property type="entry name" value="ZINC FINGER CCCH DOMAIN-CONTAINING PROTEIN 11A"/>
    <property type="match status" value="1"/>
</dbReference>
<feature type="zinc finger region" description="C3H1-type" evidence="1">
    <location>
        <begin position="7"/>
        <end position="29"/>
    </location>
</feature>
<feature type="region of interest" description="Disordered" evidence="2">
    <location>
        <begin position="430"/>
        <end position="449"/>
    </location>
</feature>
<reference evidence="4" key="3">
    <citation type="submission" date="2025-09" db="UniProtKB">
        <authorList>
            <consortium name="Ensembl"/>
        </authorList>
    </citation>
    <scope>IDENTIFICATION</scope>
</reference>
<keyword evidence="1" id="KW-0863">Zinc-finger</keyword>
<dbReference type="STRING" id="64144.ENSATEP00000002042"/>
<evidence type="ECO:0000313" key="4">
    <source>
        <dbReference type="Ensembl" id="ENSATEP00000002026.1"/>
    </source>
</evidence>
<feature type="compositionally biased region" description="Polar residues" evidence="2">
    <location>
        <begin position="772"/>
        <end position="782"/>
    </location>
</feature>
<reference evidence="4" key="1">
    <citation type="submission" date="2021-04" db="EMBL/GenBank/DDBJ databases">
        <authorList>
            <consortium name="Wellcome Sanger Institute Data Sharing"/>
        </authorList>
    </citation>
    <scope>NUCLEOTIDE SEQUENCE [LARGE SCALE GENOMIC DNA]</scope>
</reference>
<feature type="compositionally biased region" description="Low complexity" evidence="2">
    <location>
        <begin position="813"/>
        <end position="832"/>
    </location>
</feature>
<evidence type="ECO:0000256" key="1">
    <source>
        <dbReference type="PROSITE-ProRule" id="PRU00723"/>
    </source>
</evidence>
<dbReference type="GO" id="GO:0008270">
    <property type="term" value="F:zinc ion binding"/>
    <property type="evidence" value="ECO:0007669"/>
    <property type="project" value="UniProtKB-KW"/>
</dbReference>
<evidence type="ECO:0000259" key="3">
    <source>
        <dbReference type="PROSITE" id="PS50103"/>
    </source>
</evidence>
<dbReference type="FunFam" id="4.10.1000.10:FF:000026">
    <property type="entry name" value="Zinc finger CCCH domain-containing protein 11A"/>
    <property type="match status" value="1"/>
</dbReference>
<feature type="region of interest" description="Disordered" evidence="2">
    <location>
        <begin position="520"/>
        <end position="703"/>
    </location>
</feature>
<dbReference type="RefSeq" id="XP_026200501.1">
    <property type="nucleotide sequence ID" value="XM_026344716.1"/>
</dbReference>
<keyword evidence="5" id="KW-1185">Reference proteome</keyword>
<feature type="domain" description="C3H1-type" evidence="3">
    <location>
        <begin position="7"/>
        <end position="29"/>
    </location>
</feature>
<dbReference type="InParanoid" id="A0A3Q1IC68"/>
<feature type="compositionally biased region" description="Basic and acidic residues" evidence="2">
    <location>
        <begin position="472"/>
        <end position="488"/>
    </location>
</feature>
<dbReference type="Pfam" id="PF15663">
    <property type="entry name" value="zf-CCCH_3"/>
    <property type="match status" value="1"/>
</dbReference>
<feature type="compositionally biased region" description="Low complexity" evidence="2">
    <location>
        <begin position="557"/>
        <end position="573"/>
    </location>
</feature>
<feature type="region of interest" description="Disordered" evidence="2">
    <location>
        <begin position="94"/>
        <end position="186"/>
    </location>
</feature>
<feature type="region of interest" description="Disordered" evidence="2">
    <location>
        <begin position="730"/>
        <end position="832"/>
    </location>
</feature>
<keyword evidence="1" id="KW-0479">Metal-binding</keyword>
<accession>A0A3Q1IC68</accession>
<feature type="compositionally biased region" description="Polar residues" evidence="2">
    <location>
        <begin position="731"/>
        <end position="744"/>
    </location>
</feature>